<accession>A0A6B3N9B9</accession>
<dbReference type="EMBL" id="JAAHFQ010000104">
    <property type="protein sequence ID" value="NER27485.1"/>
    <property type="molecule type" value="Genomic_DNA"/>
</dbReference>
<gene>
    <name evidence="1" type="ORF">F6J89_07585</name>
</gene>
<sequence length="87" mass="9567">MKLLLSACPSIQVSVKTKGSTQGSTNDNSKFIVSILYQFTYSFIYWKLSIDEVVGTIPALQDLARVAKGQNLDASCVHKLIELAVYP</sequence>
<organism evidence="1">
    <name type="scientific">Symploca sp. SIO1C4</name>
    <dbReference type="NCBI Taxonomy" id="2607765"/>
    <lineage>
        <taxon>Bacteria</taxon>
        <taxon>Bacillati</taxon>
        <taxon>Cyanobacteriota</taxon>
        <taxon>Cyanophyceae</taxon>
        <taxon>Coleofasciculales</taxon>
        <taxon>Coleofasciculaceae</taxon>
        <taxon>Symploca</taxon>
    </lineage>
</organism>
<name>A0A6B3N9B9_9CYAN</name>
<comment type="caution">
    <text evidence="1">The sequence shown here is derived from an EMBL/GenBank/DDBJ whole genome shotgun (WGS) entry which is preliminary data.</text>
</comment>
<evidence type="ECO:0000313" key="1">
    <source>
        <dbReference type="EMBL" id="NER27485.1"/>
    </source>
</evidence>
<proteinExistence type="predicted"/>
<reference evidence="1" key="1">
    <citation type="submission" date="2019-11" db="EMBL/GenBank/DDBJ databases">
        <title>Genomic insights into an expanded diversity of filamentous marine cyanobacteria reveals the extraordinary biosynthetic potential of Moorea and Okeania.</title>
        <authorList>
            <person name="Ferreira Leao T."/>
            <person name="Wang M."/>
            <person name="Moss N."/>
            <person name="Da Silva R."/>
            <person name="Sanders J."/>
            <person name="Nurk S."/>
            <person name="Gurevich A."/>
            <person name="Humphrey G."/>
            <person name="Reher R."/>
            <person name="Zhu Q."/>
            <person name="Belda-Ferre P."/>
            <person name="Glukhov E."/>
            <person name="Rex R."/>
            <person name="Dorrestein P.C."/>
            <person name="Knight R."/>
            <person name="Pevzner P."/>
            <person name="Gerwick W.H."/>
            <person name="Gerwick L."/>
        </authorList>
    </citation>
    <scope>NUCLEOTIDE SEQUENCE</scope>
    <source>
        <strain evidence="1">SIO1C4</strain>
    </source>
</reference>
<dbReference type="AlphaFoldDB" id="A0A6B3N9B9"/>
<protein>
    <submittedName>
        <fullName evidence="1">Uncharacterized protein</fullName>
    </submittedName>
</protein>